<dbReference type="EMBL" id="JBJDQH010000007">
    <property type="protein sequence ID" value="MFK4267775.1"/>
    <property type="molecule type" value="Genomic_DNA"/>
</dbReference>
<gene>
    <name evidence="6 9" type="primary">ureG</name>
    <name evidence="9" type="ORF">ACI2L5_22980</name>
</gene>
<evidence type="ECO:0000313" key="10">
    <source>
        <dbReference type="Proteomes" id="UP001620295"/>
    </source>
</evidence>
<sequence>MHLDHAVTMPDRHTHSAEPVRPDGSRRALRIGLGGPVGSGKTAAVAALCRALRDRLSIAVVTNDIYTREDAEFLRREAVLPPERIAAVETGACPHTAIRDDISANLEAVEDLEATVGPLDLILLESGGDNLTATFSRGLVDTQIFVIDVASGDDIPRKGGPGITTADLLVVNKTDLAPYVGADLDTMAADAQRGRGDLPVAFTSLTQADGIRPVADWVTGCLTTWRAGSAA</sequence>
<dbReference type="InterPro" id="IPR004400">
    <property type="entry name" value="UreG"/>
</dbReference>
<dbReference type="InterPro" id="IPR003495">
    <property type="entry name" value="CobW/HypB/UreG_nucleotide-bd"/>
</dbReference>
<comment type="subcellular location">
    <subcellularLocation>
        <location evidence="6">Cytoplasm</location>
    </subcellularLocation>
</comment>
<keyword evidence="6" id="KW-0963">Cytoplasm</keyword>
<dbReference type="Proteomes" id="UP001620295">
    <property type="component" value="Unassembled WGS sequence"/>
</dbReference>
<dbReference type="Pfam" id="PF02492">
    <property type="entry name" value="cobW"/>
    <property type="match status" value="1"/>
</dbReference>
<dbReference type="PIRSF" id="PIRSF005624">
    <property type="entry name" value="Ni-bind_GTPase"/>
    <property type="match status" value="1"/>
</dbReference>
<evidence type="ECO:0000313" key="9">
    <source>
        <dbReference type="EMBL" id="MFK4267775.1"/>
    </source>
</evidence>
<comment type="caution">
    <text evidence="9">The sequence shown here is derived from an EMBL/GenBank/DDBJ whole genome shotgun (WGS) entry which is preliminary data.</text>
</comment>
<evidence type="ECO:0000256" key="6">
    <source>
        <dbReference type="HAMAP-Rule" id="MF_01389"/>
    </source>
</evidence>
<keyword evidence="10" id="KW-1185">Reference proteome</keyword>
<dbReference type="HAMAP" id="MF_01389">
    <property type="entry name" value="UreG"/>
    <property type="match status" value="1"/>
</dbReference>
<accession>A0ABW8LSX6</accession>
<dbReference type="NCBIfam" id="TIGR00101">
    <property type="entry name" value="ureG"/>
    <property type="match status" value="1"/>
</dbReference>
<keyword evidence="2 6" id="KW-0547">Nucleotide-binding</keyword>
<evidence type="ECO:0000256" key="2">
    <source>
        <dbReference type="ARBA" id="ARBA00022741"/>
    </source>
</evidence>
<feature type="region of interest" description="Disordered" evidence="7">
    <location>
        <begin position="1"/>
        <end position="26"/>
    </location>
</feature>
<dbReference type="SUPFAM" id="SSF52540">
    <property type="entry name" value="P-loop containing nucleoside triphosphate hydrolases"/>
    <property type="match status" value="1"/>
</dbReference>
<feature type="binding site" evidence="6">
    <location>
        <begin position="35"/>
        <end position="42"/>
    </location>
    <ligand>
        <name>GTP</name>
        <dbReference type="ChEBI" id="CHEBI:37565"/>
    </ligand>
</feature>
<proteinExistence type="inferred from homology"/>
<evidence type="ECO:0000256" key="5">
    <source>
        <dbReference type="ARBA" id="ARBA00023186"/>
    </source>
</evidence>
<comment type="function">
    <text evidence="6">Facilitates the functional incorporation of the urease nickel metallocenter. This process requires GTP hydrolysis, probably effectuated by UreG.</text>
</comment>
<evidence type="ECO:0000256" key="3">
    <source>
        <dbReference type="ARBA" id="ARBA00022988"/>
    </source>
</evidence>
<dbReference type="InterPro" id="IPR027417">
    <property type="entry name" value="P-loop_NTPase"/>
</dbReference>
<keyword evidence="3 6" id="KW-0996">Nickel insertion</keyword>
<comment type="subunit">
    <text evidence="6">Homodimer. UreD, UreF and UreG form a complex that acts as a GTP-hydrolysis-dependent molecular chaperone, activating the urease apoprotein by helping to assemble the nickel containing metallocenter of UreC. The UreE protein probably delivers the nickel.</text>
</comment>
<keyword evidence="5 6" id="KW-0143">Chaperone</keyword>
<dbReference type="Gene3D" id="3.40.50.300">
    <property type="entry name" value="P-loop containing nucleotide triphosphate hydrolases"/>
    <property type="match status" value="1"/>
</dbReference>
<comment type="similarity">
    <text evidence="1 6">Belongs to the SIMIBI class G3E GTPase family. UreG subfamily.</text>
</comment>
<dbReference type="CDD" id="cd05540">
    <property type="entry name" value="UreG"/>
    <property type="match status" value="1"/>
</dbReference>
<dbReference type="RefSeq" id="WP_358635328.1">
    <property type="nucleotide sequence ID" value="NZ_JBFACG010000002.1"/>
</dbReference>
<dbReference type="PANTHER" id="PTHR31715">
    <property type="entry name" value="UREASE ACCESSORY PROTEIN G"/>
    <property type="match status" value="1"/>
</dbReference>
<organism evidence="9 10">
    <name type="scientific">Streptomyces milbemycinicus</name>
    <dbReference type="NCBI Taxonomy" id="476552"/>
    <lineage>
        <taxon>Bacteria</taxon>
        <taxon>Bacillati</taxon>
        <taxon>Actinomycetota</taxon>
        <taxon>Actinomycetes</taxon>
        <taxon>Kitasatosporales</taxon>
        <taxon>Streptomycetaceae</taxon>
        <taxon>Streptomyces</taxon>
    </lineage>
</organism>
<name>A0ABW8LSX6_9ACTN</name>
<keyword evidence="4 6" id="KW-0342">GTP-binding</keyword>
<dbReference type="PANTHER" id="PTHR31715:SF0">
    <property type="entry name" value="UREASE ACCESSORY PROTEIN G"/>
    <property type="match status" value="1"/>
</dbReference>
<evidence type="ECO:0000256" key="4">
    <source>
        <dbReference type="ARBA" id="ARBA00023134"/>
    </source>
</evidence>
<evidence type="ECO:0000256" key="7">
    <source>
        <dbReference type="SAM" id="MobiDB-lite"/>
    </source>
</evidence>
<evidence type="ECO:0000259" key="8">
    <source>
        <dbReference type="Pfam" id="PF02492"/>
    </source>
</evidence>
<reference evidence="9 10" key="1">
    <citation type="submission" date="2024-11" db="EMBL/GenBank/DDBJ databases">
        <title>The Natural Products Discovery Center: Release of the First 8490 Sequenced Strains for Exploring Actinobacteria Biosynthetic Diversity.</title>
        <authorList>
            <person name="Kalkreuter E."/>
            <person name="Kautsar S.A."/>
            <person name="Yang D."/>
            <person name="Bader C.D."/>
            <person name="Teijaro C.N."/>
            <person name="Fluegel L."/>
            <person name="Davis C.M."/>
            <person name="Simpson J.R."/>
            <person name="Lauterbach L."/>
            <person name="Steele A.D."/>
            <person name="Gui C."/>
            <person name="Meng S."/>
            <person name="Li G."/>
            <person name="Viehrig K."/>
            <person name="Ye F."/>
            <person name="Su P."/>
            <person name="Kiefer A.F."/>
            <person name="Nichols A."/>
            <person name="Cepeda A.J."/>
            <person name="Yan W."/>
            <person name="Fan B."/>
            <person name="Jiang Y."/>
            <person name="Adhikari A."/>
            <person name="Zheng C.-J."/>
            <person name="Schuster L."/>
            <person name="Cowan T.M."/>
            <person name="Smanski M.J."/>
            <person name="Chevrette M.G."/>
            <person name="De Carvalho L.P.S."/>
            <person name="Shen B."/>
        </authorList>
    </citation>
    <scope>NUCLEOTIDE SEQUENCE [LARGE SCALE GENOMIC DNA]</scope>
    <source>
        <strain evidence="9 10">NPDC020863</strain>
    </source>
</reference>
<feature type="domain" description="CobW/HypB/UreG nucleotide-binding" evidence="8">
    <location>
        <begin position="31"/>
        <end position="200"/>
    </location>
</feature>
<evidence type="ECO:0000256" key="1">
    <source>
        <dbReference type="ARBA" id="ARBA00005732"/>
    </source>
</evidence>
<protein>
    <recommendedName>
        <fullName evidence="6">Urease accessory protein UreG</fullName>
    </recommendedName>
</protein>